<feature type="region of interest" description="Disordered" evidence="1">
    <location>
        <begin position="108"/>
        <end position="128"/>
    </location>
</feature>
<name>A0AAV9GY99_9PEZI</name>
<evidence type="ECO:0000313" key="3">
    <source>
        <dbReference type="Proteomes" id="UP001321760"/>
    </source>
</evidence>
<comment type="caution">
    <text evidence="2">The sequence shown here is derived from an EMBL/GenBank/DDBJ whole genome shotgun (WGS) entry which is preliminary data.</text>
</comment>
<accession>A0AAV9GY99</accession>
<dbReference type="Proteomes" id="UP001321760">
    <property type="component" value="Unassembled WGS sequence"/>
</dbReference>
<sequence length="184" mass="20226">MKDSALHFTLGYHIASAQGRTFVLRNLPYRMSPKDIDMQAQKQLGSNSSACTFHWTTRPTSAGNLHHGYCMVECSTPELVPEVKDALNEMQLGGRKAVALTERAWKLAADEKEEPGRSSSPPNVPNLTDEKLEQHRKFCEAIAKATEIVDRATATLTETIQELLSAIELVNNATSTPSAETEGK</sequence>
<evidence type="ECO:0008006" key="4">
    <source>
        <dbReference type="Google" id="ProtNLM"/>
    </source>
</evidence>
<gene>
    <name evidence="2" type="ORF">QBC34DRAFT_422929</name>
</gene>
<organism evidence="2 3">
    <name type="scientific">Podospora aff. communis PSN243</name>
    <dbReference type="NCBI Taxonomy" id="3040156"/>
    <lineage>
        <taxon>Eukaryota</taxon>
        <taxon>Fungi</taxon>
        <taxon>Dikarya</taxon>
        <taxon>Ascomycota</taxon>
        <taxon>Pezizomycotina</taxon>
        <taxon>Sordariomycetes</taxon>
        <taxon>Sordariomycetidae</taxon>
        <taxon>Sordariales</taxon>
        <taxon>Podosporaceae</taxon>
        <taxon>Podospora</taxon>
    </lineage>
</organism>
<dbReference type="AlphaFoldDB" id="A0AAV9GY99"/>
<reference evidence="2" key="2">
    <citation type="submission" date="2023-05" db="EMBL/GenBank/DDBJ databases">
        <authorList>
            <consortium name="Lawrence Berkeley National Laboratory"/>
            <person name="Steindorff A."/>
            <person name="Hensen N."/>
            <person name="Bonometti L."/>
            <person name="Westerberg I."/>
            <person name="Brannstrom I.O."/>
            <person name="Guillou S."/>
            <person name="Cros-Aarteil S."/>
            <person name="Calhoun S."/>
            <person name="Haridas S."/>
            <person name="Kuo A."/>
            <person name="Mondo S."/>
            <person name="Pangilinan J."/>
            <person name="Riley R."/>
            <person name="Labutti K."/>
            <person name="Andreopoulos B."/>
            <person name="Lipzen A."/>
            <person name="Chen C."/>
            <person name="Yanf M."/>
            <person name="Daum C."/>
            <person name="Ng V."/>
            <person name="Clum A."/>
            <person name="Ohm R."/>
            <person name="Martin F."/>
            <person name="Silar P."/>
            <person name="Natvig D."/>
            <person name="Lalanne C."/>
            <person name="Gautier V."/>
            <person name="Ament-Velasquez S.L."/>
            <person name="Kruys A."/>
            <person name="Hutchinson M.I."/>
            <person name="Powell A.J."/>
            <person name="Barry K."/>
            <person name="Miller A.N."/>
            <person name="Grigoriev I.V."/>
            <person name="Debuchy R."/>
            <person name="Gladieux P."/>
            <person name="Thoren M.H."/>
            <person name="Johannesson H."/>
        </authorList>
    </citation>
    <scope>NUCLEOTIDE SEQUENCE</scope>
    <source>
        <strain evidence="2">PSN243</strain>
    </source>
</reference>
<protein>
    <recommendedName>
        <fullName evidence="4">RRM domain-containing protein</fullName>
    </recommendedName>
</protein>
<proteinExistence type="predicted"/>
<dbReference type="EMBL" id="MU865923">
    <property type="protein sequence ID" value="KAK4452754.1"/>
    <property type="molecule type" value="Genomic_DNA"/>
</dbReference>
<evidence type="ECO:0000256" key="1">
    <source>
        <dbReference type="SAM" id="MobiDB-lite"/>
    </source>
</evidence>
<evidence type="ECO:0000313" key="2">
    <source>
        <dbReference type="EMBL" id="KAK4452754.1"/>
    </source>
</evidence>
<reference evidence="2" key="1">
    <citation type="journal article" date="2023" name="Mol. Phylogenet. Evol.">
        <title>Genome-scale phylogeny and comparative genomics of the fungal order Sordariales.</title>
        <authorList>
            <person name="Hensen N."/>
            <person name="Bonometti L."/>
            <person name="Westerberg I."/>
            <person name="Brannstrom I.O."/>
            <person name="Guillou S."/>
            <person name="Cros-Aarteil S."/>
            <person name="Calhoun S."/>
            <person name="Haridas S."/>
            <person name="Kuo A."/>
            <person name="Mondo S."/>
            <person name="Pangilinan J."/>
            <person name="Riley R."/>
            <person name="LaButti K."/>
            <person name="Andreopoulos B."/>
            <person name="Lipzen A."/>
            <person name="Chen C."/>
            <person name="Yan M."/>
            <person name="Daum C."/>
            <person name="Ng V."/>
            <person name="Clum A."/>
            <person name="Steindorff A."/>
            <person name="Ohm R.A."/>
            <person name="Martin F."/>
            <person name="Silar P."/>
            <person name="Natvig D.O."/>
            <person name="Lalanne C."/>
            <person name="Gautier V."/>
            <person name="Ament-Velasquez S.L."/>
            <person name="Kruys A."/>
            <person name="Hutchinson M.I."/>
            <person name="Powell A.J."/>
            <person name="Barry K."/>
            <person name="Miller A.N."/>
            <person name="Grigoriev I.V."/>
            <person name="Debuchy R."/>
            <person name="Gladieux P."/>
            <person name="Hiltunen Thoren M."/>
            <person name="Johannesson H."/>
        </authorList>
    </citation>
    <scope>NUCLEOTIDE SEQUENCE</scope>
    <source>
        <strain evidence="2">PSN243</strain>
    </source>
</reference>
<keyword evidence="3" id="KW-1185">Reference proteome</keyword>